<organism evidence="3 4">
    <name type="scientific">Mytilus edulis</name>
    <name type="common">Blue mussel</name>
    <dbReference type="NCBI Taxonomy" id="6550"/>
    <lineage>
        <taxon>Eukaryota</taxon>
        <taxon>Metazoa</taxon>
        <taxon>Spiralia</taxon>
        <taxon>Lophotrochozoa</taxon>
        <taxon>Mollusca</taxon>
        <taxon>Bivalvia</taxon>
        <taxon>Autobranchia</taxon>
        <taxon>Pteriomorphia</taxon>
        <taxon>Mytilida</taxon>
        <taxon>Mytiloidea</taxon>
        <taxon>Mytilidae</taxon>
        <taxon>Mytilinae</taxon>
        <taxon>Mytilus</taxon>
    </lineage>
</organism>
<evidence type="ECO:0000313" key="4">
    <source>
        <dbReference type="Proteomes" id="UP000683360"/>
    </source>
</evidence>
<gene>
    <name evidence="3" type="ORF">MEDL_46230</name>
</gene>
<name>A0A8S3TXR0_MYTED</name>
<keyword evidence="1" id="KW-0175">Coiled coil</keyword>
<dbReference type="OrthoDB" id="6161471at2759"/>
<dbReference type="AlphaFoldDB" id="A0A8S3TXR0"/>
<evidence type="ECO:0000313" key="3">
    <source>
        <dbReference type="EMBL" id="CAG2233587.1"/>
    </source>
</evidence>
<sequence length="557" mass="65284">MQVTELELNTIDTLLKSNCFDMFCDDCLLNTRLEDVLNSHKEELYKIYQNSNRHHNVSHMFTEQYTPSLTKYEWELLFKTGDLWGFNEEGYDHYVSASKDITLTSLDNNLIYLIIYIICPLFKSINVISECQIQISKIAVLQTELEYTQFDDIWNEMEIHIVRIGRYCKLLDYFQRKCTTIKKAKFNRSLSQENRKSILEDAFKNPIFLKDREFCERTRKELGLMEFKDNLDMAKQLLGREIPIELENGKYEIGSYSRKVVDIADIQERINRHNHLKLIQLITNFAKNVLVDVLKERLPVAEFRYAFSGMKDRILPLLDNHERQLLYPDKEHYKGDLSDLDISLLYIILRNLNTICPHKNGWGNTPNDDDQCLSANIERIRIFKNRYVSHCPFCSLNEEDFLKTWKEIRQCIIQVGGNVFTNKIDSLLTSEINPVIEEELCNTIERLKAAERQYEKNTTRIEEYLNDIVQQLNMGQRQRLENAPNPKDSLGKGLWFGKRSFGIQDTRKNIPSVQNIENLIPDTTTDDLRITHAKEGSIIIGLEVSASAFLKIEIFLE</sequence>
<accession>A0A8S3TXR0</accession>
<protein>
    <recommendedName>
        <fullName evidence="2">DZIP3-like HEPN domain-containing protein</fullName>
    </recommendedName>
</protein>
<proteinExistence type="predicted"/>
<comment type="caution">
    <text evidence="3">The sequence shown here is derived from an EMBL/GenBank/DDBJ whole genome shotgun (WGS) entry which is preliminary data.</text>
</comment>
<dbReference type="InterPro" id="IPR041249">
    <property type="entry name" value="HEPN_DZIP3"/>
</dbReference>
<evidence type="ECO:0000256" key="1">
    <source>
        <dbReference type="SAM" id="Coils"/>
    </source>
</evidence>
<dbReference type="EMBL" id="CAJPWZ010002212">
    <property type="protein sequence ID" value="CAG2233587.1"/>
    <property type="molecule type" value="Genomic_DNA"/>
</dbReference>
<reference evidence="3" key="1">
    <citation type="submission" date="2021-03" db="EMBL/GenBank/DDBJ databases">
        <authorList>
            <person name="Bekaert M."/>
        </authorList>
    </citation>
    <scope>NUCLEOTIDE SEQUENCE</scope>
</reference>
<feature type="domain" description="DZIP3-like HEPN" evidence="2">
    <location>
        <begin position="318"/>
        <end position="439"/>
    </location>
</feature>
<dbReference type="Pfam" id="PF18738">
    <property type="entry name" value="HEPN_DZIP3"/>
    <property type="match status" value="1"/>
</dbReference>
<feature type="coiled-coil region" evidence="1">
    <location>
        <begin position="437"/>
        <end position="467"/>
    </location>
</feature>
<dbReference type="Proteomes" id="UP000683360">
    <property type="component" value="Unassembled WGS sequence"/>
</dbReference>
<evidence type="ECO:0000259" key="2">
    <source>
        <dbReference type="Pfam" id="PF18738"/>
    </source>
</evidence>
<keyword evidence="4" id="KW-1185">Reference proteome</keyword>